<name>A0A8J2NXA3_9HEXA</name>
<dbReference type="OrthoDB" id="408373at2759"/>
<evidence type="ECO:0000256" key="1">
    <source>
        <dbReference type="SAM" id="Phobius"/>
    </source>
</evidence>
<dbReference type="AlphaFoldDB" id="A0A8J2NXA3"/>
<evidence type="ECO:0000259" key="2">
    <source>
        <dbReference type="Pfam" id="PF00561"/>
    </source>
</evidence>
<dbReference type="EMBL" id="CAJVCH010086878">
    <property type="protein sequence ID" value="CAG7722162.1"/>
    <property type="molecule type" value="Genomic_DNA"/>
</dbReference>
<evidence type="ECO:0000313" key="4">
    <source>
        <dbReference type="Proteomes" id="UP000708208"/>
    </source>
</evidence>
<comment type="caution">
    <text evidence="3">The sequence shown here is derived from an EMBL/GenBank/DDBJ whole genome shotgun (WGS) entry which is preliminary data.</text>
</comment>
<accession>A0A8J2NXA3</accession>
<keyword evidence="1" id="KW-1133">Transmembrane helix</keyword>
<feature type="domain" description="AB hydrolase-1" evidence="2">
    <location>
        <begin position="81"/>
        <end position="327"/>
    </location>
</feature>
<keyword evidence="1" id="KW-0812">Transmembrane</keyword>
<dbReference type="Proteomes" id="UP000708208">
    <property type="component" value="Unassembled WGS sequence"/>
</dbReference>
<gene>
    <name evidence="3" type="ORF">AFUS01_LOCUS11329</name>
</gene>
<organism evidence="3 4">
    <name type="scientific">Allacma fusca</name>
    <dbReference type="NCBI Taxonomy" id="39272"/>
    <lineage>
        <taxon>Eukaryota</taxon>
        <taxon>Metazoa</taxon>
        <taxon>Ecdysozoa</taxon>
        <taxon>Arthropoda</taxon>
        <taxon>Hexapoda</taxon>
        <taxon>Collembola</taxon>
        <taxon>Symphypleona</taxon>
        <taxon>Sminthuridae</taxon>
        <taxon>Allacma</taxon>
    </lineage>
</organism>
<dbReference type="PANTHER" id="PTHR43329">
    <property type="entry name" value="EPOXIDE HYDROLASE"/>
    <property type="match status" value="1"/>
</dbReference>
<dbReference type="Pfam" id="PF00561">
    <property type="entry name" value="Abhydrolase_1"/>
    <property type="match status" value="1"/>
</dbReference>
<keyword evidence="4" id="KW-1185">Reference proteome</keyword>
<reference evidence="3" key="1">
    <citation type="submission" date="2021-06" db="EMBL/GenBank/DDBJ databases">
        <authorList>
            <person name="Hodson N. C."/>
            <person name="Mongue J. A."/>
            <person name="Jaron S. K."/>
        </authorList>
    </citation>
    <scope>NUCLEOTIDE SEQUENCE</scope>
</reference>
<feature type="transmembrane region" description="Helical" evidence="1">
    <location>
        <begin position="12"/>
        <end position="33"/>
    </location>
</feature>
<proteinExistence type="predicted"/>
<dbReference type="InterPro" id="IPR000073">
    <property type="entry name" value="AB_hydrolase_1"/>
</dbReference>
<sequence>MSLIKYLVVRSVVFGISLFYGGLTVLTVLFRWFKNGNEFFVVKERSLPPICLQDAAYGRHAYLKLKNIKLHYVENGDRNKPLMLFVHGYPEFWFSWRHQMKEFAATHWVVALDMRGYGDSEKPAKKSEYDLEILQKDIVELVKALKRDSCILVAHDWGGVIAWNVAANYPEVVEKLVIMNSPHPTTFREKLRGSIGQFLKSWYIFLYQLPYIPEWSVHTNDLEIFDRIFVDENNQLTITEEELEGYKYTFSRKGAWTPPINYYRQNFNIKGMIEGEKSLPKIRAPTLIIWGENDIALSKDFPELARPHVQNLTVKYVPKGNHFVQQDKVAEVNAHLAEFLNKA</sequence>
<evidence type="ECO:0000313" key="3">
    <source>
        <dbReference type="EMBL" id="CAG7722162.1"/>
    </source>
</evidence>
<dbReference type="GO" id="GO:0004301">
    <property type="term" value="F:epoxide hydrolase activity"/>
    <property type="evidence" value="ECO:0007669"/>
    <property type="project" value="UniProtKB-ARBA"/>
</dbReference>
<keyword evidence="1" id="KW-0472">Membrane</keyword>
<protein>
    <recommendedName>
        <fullName evidence="2">AB hydrolase-1 domain-containing protein</fullName>
    </recommendedName>
</protein>